<dbReference type="Pfam" id="PF00001">
    <property type="entry name" value="7tm_1"/>
    <property type="match status" value="1"/>
</dbReference>
<sequence length="359" mass="40618">MNPLIVGGMDNTTVLNLHQQSAVSTVQLAMACLSFVGASSTVLAMTWRDQITRPEIYPFFQLSLSDLLASFGMILSCILFKIPLNDITEVCRITTAFATGFYIITFALTVTFALETLRLLQMDSIDRLVSAAYVISWSVALPFFAISFLTEAWNSHKVAANKPVCTKHNYQCLMIMHHVKDECLAEQAKEMRGREITKAYFLTILLITFLLLIVLYYIIYKRVRRKHCEGGLVRKEEHSKAKDTRNRGIIHCFAFAVCWLPSLILGCMTYSTNISVPNIYGLYIWQAICSPSQGLVNSIVYGWSRTAFHRALRLNVNLPPSRTPFARWQNNQRTVYHTFSDHEASSSEADSNANRVVAM</sequence>
<evidence type="ECO:0000256" key="1">
    <source>
        <dbReference type="ARBA" id="ARBA00004141"/>
    </source>
</evidence>
<keyword evidence="4 5" id="KW-0472">Membrane</keyword>
<feature type="transmembrane region" description="Helical" evidence="5">
    <location>
        <begin position="283"/>
        <end position="303"/>
    </location>
</feature>
<protein>
    <recommendedName>
        <fullName evidence="6">G-protein coupled receptors family 1 profile domain-containing protein</fullName>
    </recommendedName>
</protein>
<feature type="transmembrane region" description="Helical" evidence="5">
    <location>
        <begin position="26"/>
        <end position="47"/>
    </location>
</feature>
<dbReference type="GO" id="GO:0007189">
    <property type="term" value="P:adenylate cyclase-activating G protein-coupled receptor signaling pathway"/>
    <property type="evidence" value="ECO:0007669"/>
    <property type="project" value="TreeGrafter"/>
</dbReference>
<feature type="transmembrane region" description="Helical" evidence="5">
    <location>
        <begin position="248"/>
        <end position="271"/>
    </location>
</feature>
<dbReference type="Proteomes" id="UP001152320">
    <property type="component" value="Chromosome 2"/>
</dbReference>
<comment type="caution">
    <text evidence="7">The sequence shown here is derived from an EMBL/GenBank/DDBJ whole genome shotgun (WGS) entry which is preliminary data.</text>
</comment>
<dbReference type="PROSITE" id="PS50262">
    <property type="entry name" value="G_PROTEIN_RECEP_F1_2"/>
    <property type="match status" value="1"/>
</dbReference>
<evidence type="ECO:0000256" key="4">
    <source>
        <dbReference type="ARBA" id="ARBA00023136"/>
    </source>
</evidence>
<dbReference type="OrthoDB" id="10070607at2759"/>
<evidence type="ECO:0000313" key="7">
    <source>
        <dbReference type="EMBL" id="KAJ8047526.1"/>
    </source>
</evidence>
<evidence type="ECO:0000256" key="5">
    <source>
        <dbReference type="SAM" id="Phobius"/>
    </source>
</evidence>
<keyword evidence="8" id="KW-1185">Reference proteome</keyword>
<dbReference type="Gene3D" id="1.20.1070.10">
    <property type="entry name" value="Rhodopsin 7-helix transmembrane proteins"/>
    <property type="match status" value="1"/>
</dbReference>
<dbReference type="CDD" id="cd00637">
    <property type="entry name" value="7tm_classA_rhodopsin-like"/>
    <property type="match status" value="1"/>
</dbReference>
<dbReference type="InterPro" id="IPR000276">
    <property type="entry name" value="GPCR_Rhodpsn"/>
</dbReference>
<keyword evidence="3 5" id="KW-1133">Transmembrane helix</keyword>
<dbReference type="EMBL" id="JAIZAY010000002">
    <property type="protein sequence ID" value="KAJ8047526.1"/>
    <property type="molecule type" value="Genomic_DNA"/>
</dbReference>
<dbReference type="SUPFAM" id="SSF81321">
    <property type="entry name" value="Family A G protein-coupled receptor-like"/>
    <property type="match status" value="1"/>
</dbReference>
<feature type="transmembrane region" description="Helical" evidence="5">
    <location>
        <begin position="59"/>
        <end position="84"/>
    </location>
</feature>
<feature type="transmembrane region" description="Helical" evidence="5">
    <location>
        <begin position="96"/>
        <end position="117"/>
    </location>
</feature>
<proteinExistence type="predicted"/>
<evidence type="ECO:0000313" key="8">
    <source>
        <dbReference type="Proteomes" id="UP001152320"/>
    </source>
</evidence>
<keyword evidence="2 5" id="KW-0812">Transmembrane</keyword>
<reference evidence="7" key="1">
    <citation type="submission" date="2021-10" db="EMBL/GenBank/DDBJ databases">
        <title>Tropical sea cucumber genome reveals ecological adaptation and Cuvierian tubules defense mechanism.</title>
        <authorList>
            <person name="Chen T."/>
        </authorList>
    </citation>
    <scope>NUCLEOTIDE SEQUENCE</scope>
    <source>
        <strain evidence="7">Nanhai2018</strain>
        <tissue evidence="7">Muscle</tissue>
    </source>
</reference>
<evidence type="ECO:0000259" key="6">
    <source>
        <dbReference type="PROSITE" id="PS50262"/>
    </source>
</evidence>
<accession>A0A9Q1CMA0</accession>
<dbReference type="PANTHER" id="PTHR23112:SF36">
    <property type="entry name" value="SI:DKEY-30C15.2 PROTEIN"/>
    <property type="match status" value="1"/>
</dbReference>
<dbReference type="GO" id="GO:0004930">
    <property type="term" value="F:G protein-coupled receptor activity"/>
    <property type="evidence" value="ECO:0007669"/>
    <property type="project" value="InterPro"/>
</dbReference>
<evidence type="ECO:0000256" key="2">
    <source>
        <dbReference type="ARBA" id="ARBA00022692"/>
    </source>
</evidence>
<dbReference type="AlphaFoldDB" id="A0A9Q1CMA0"/>
<feature type="transmembrane region" description="Helical" evidence="5">
    <location>
        <begin position="199"/>
        <end position="219"/>
    </location>
</feature>
<feature type="transmembrane region" description="Helical" evidence="5">
    <location>
        <begin position="129"/>
        <end position="149"/>
    </location>
</feature>
<organism evidence="7 8">
    <name type="scientific">Holothuria leucospilota</name>
    <name type="common">Black long sea cucumber</name>
    <name type="synonym">Mertensiothuria leucospilota</name>
    <dbReference type="NCBI Taxonomy" id="206669"/>
    <lineage>
        <taxon>Eukaryota</taxon>
        <taxon>Metazoa</taxon>
        <taxon>Echinodermata</taxon>
        <taxon>Eleutherozoa</taxon>
        <taxon>Echinozoa</taxon>
        <taxon>Holothuroidea</taxon>
        <taxon>Aspidochirotacea</taxon>
        <taxon>Aspidochirotida</taxon>
        <taxon>Holothuriidae</taxon>
        <taxon>Holothuria</taxon>
    </lineage>
</organism>
<dbReference type="InterPro" id="IPR017452">
    <property type="entry name" value="GPCR_Rhodpsn_7TM"/>
</dbReference>
<dbReference type="GO" id="GO:0005886">
    <property type="term" value="C:plasma membrane"/>
    <property type="evidence" value="ECO:0007669"/>
    <property type="project" value="TreeGrafter"/>
</dbReference>
<evidence type="ECO:0000256" key="3">
    <source>
        <dbReference type="ARBA" id="ARBA00022989"/>
    </source>
</evidence>
<comment type="subcellular location">
    <subcellularLocation>
        <location evidence="1">Membrane</location>
        <topology evidence="1">Multi-pass membrane protein</topology>
    </subcellularLocation>
</comment>
<name>A0A9Q1CMA0_HOLLE</name>
<feature type="domain" description="G-protein coupled receptors family 1 profile" evidence="6">
    <location>
        <begin position="37"/>
        <end position="301"/>
    </location>
</feature>
<dbReference type="PANTHER" id="PTHR23112">
    <property type="entry name" value="G PROTEIN-COUPLED RECEPTOR 157-RELATED"/>
    <property type="match status" value="1"/>
</dbReference>
<gene>
    <name evidence="7" type="ORF">HOLleu_06552</name>
</gene>